<dbReference type="PANTHER" id="PTHR24121:SF20">
    <property type="entry name" value="TONSOKU-LIKE PROTEIN"/>
    <property type="match status" value="1"/>
</dbReference>
<gene>
    <name evidence="1" type="ORF">HanXRQr2_Chr03g0093401</name>
</gene>
<proteinExistence type="predicted"/>
<dbReference type="AlphaFoldDB" id="A0A9K3JEP6"/>
<dbReference type="SMART" id="SM00248">
    <property type="entry name" value="ANK"/>
    <property type="match status" value="4"/>
</dbReference>
<dbReference type="Gramene" id="mRNA:HanXRQr2_Chr03g0093401">
    <property type="protein sequence ID" value="mRNA:HanXRQr2_Chr03g0093401"/>
    <property type="gene ID" value="HanXRQr2_Chr03g0093401"/>
</dbReference>
<dbReference type="Proteomes" id="UP000215914">
    <property type="component" value="Unassembled WGS sequence"/>
</dbReference>
<dbReference type="InterPro" id="IPR002110">
    <property type="entry name" value="Ankyrin_rpt"/>
</dbReference>
<evidence type="ECO:0000313" key="1">
    <source>
        <dbReference type="EMBL" id="KAF5813025.1"/>
    </source>
</evidence>
<keyword evidence="2" id="KW-1185">Reference proteome</keyword>
<organism evidence="1 2">
    <name type="scientific">Helianthus annuus</name>
    <name type="common">Common sunflower</name>
    <dbReference type="NCBI Taxonomy" id="4232"/>
    <lineage>
        <taxon>Eukaryota</taxon>
        <taxon>Viridiplantae</taxon>
        <taxon>Streptophyta</taxon>
        <taxon>Embryophyta</taxon>
        <taxon>Tracheophyta</taxon>
        <taxon>Spermatophyta</taxon>
        <taxon>Magnoliopsida</taxon>
        <taxon>eudicotyledons</taxon>
        <taxon>Gunneridae</taxon>
        <taxon>Pentapetalae</taxon>
        <taxon>asterids</taxon>
        <taxon>campanulids</taxon>
        <taxon>Asterales</taxon>
        <taxon>Asteraceae</taxon>
        <taxon>Asteroideae</taxon>
        <taxon>Heliantheae alliance</taxon>
        <taxon>Heliantheae</taxon>
        <taxon>Helianthus</taxon>
    </lineage>
</organism>
<name>A0A9K3JEP6_HELAN</name>
<dbReference type="InterPro" id="IPR036770">
    <property type="entry name" value="Ankyrin_rpt-contain_sf"/>
</dbReference>
<accession>A0A9K3JEP6</accession>
<sequence length="231" mass="25915">MNVIVAKDEDEGTNAELYNALSRGEDMKVFEICRGLTNGPFHTLTIHNDTIFHMASFNKRNNLVVALLRSLHESQFEKLTWINSSGNTILHETTTNNGTVEAAREMLCRAPSLLMMTNKLGETPLFHAARHGKTKIFKFLSDEVEKAVQKGADLEMFLLRNDKSTILHVAILSQNFDLAVFITRRYPRLVAVKDGDGLTGLQLLACNPSAFDNGVGHSFLKRQIYKCKDAF</sequence>
<comment type="caution">
    <text evidence="1">The sequence shown here is derived from an EMBL/GenBank/DDBJ whole genome shotgun (WGS) entry which is preliminary data.</text>
</comment>
<dbReference type="Pfam" id="PF12796">
    <property type="entry name" value="Ank_2"/>
    <property type="match status" value="1"/>
</dbReference>
<dbReference type="PANTHER" id="PTHR24121">
    <property type="entry name" value="NO MECHANORECEPTOR POTENTIAL C, ISOFORM D-RELATED"/>
    <property type="match status" value="1"/>
</dbReference>
<reference evidence="1" key="2">
    <citation type="submission" date="2020-06" db="EMBL/GenBank/DDBJ databases">
        <title>Helianthus annuus Genome sequencing and assembly Release 2.</title>
        <authorList>
            <person name="Gouzy J."/>
            <person name="Langlade N."/>
            <person name="Munos S."/>
        </authorList>
    </citation>
    <scope>NUCLEOTIDE SEQUENCE</scope>
    <source>
        <tissue evidence="1">Leaves</tissue>
    </source>
</reference>
<evidence type="ECO:0000313" key="2">
    <source>
        <dbReference type="Proteomes" id="UP000215914"/>
    </source>
</evidence>
<dbReference type="EMBL" id="MNCJ02000318">
    <property type="protein sequence ID" value="KAF5813025.1"/>
    <property type="molecule type" value="Genomic_DNA"/>
</dbReference>
<reference evidence="1" key="1">
    <citation type="journal article" date="2017" name="Nature">
        <title>The sunflower genome provides insights into oil metabolism, flowering and Asterid evolution.</title>
        <authorList>
            <person name="Badouin H."/>
            <person name="Gouzy J."/>
            <person name="Grassa C.J."/>
            <person name="Murat F."/>
            <person name="Staton S.E."/>
            <person name="Cottret L."/>
            <person name="Lelandais-Briere C."/>
            <person name="Owens G.L."/>
            <person name="Carrere S."/>
            <person name="Mayjonade B."/>
            <person name="Legrand L."/>
            <person name="Gill N."/>
            <person name="Kane N.C."/>
            <person name="Bowers J.E."/>
            <person name="Hubner S."/>
            <person name="Bellec A."/>
            <person name="Berard A."/>
            <person name="Berges H."/>
            <person name="Blanchet N."/>
            <person name="Boniface M.C."/>
            <person name="Brunel D."/>
            <person name="Catrice O."/>
            <person name="Chaidir N."/>
            <person name="Claudel C."/>
            <person name="Donnadieu C."/>
            <person name="Faraut T."/>
            <person name="Fievet G."/>
            <person name="Helmstetter N."/>
            <person name="King M."/>
            <person name="Knapp S.J."/>
            <person name="Lai Z."/>
            <person name="Le Paslier M.C."/>
            <person name="Lippi Y."/>
            <person name="Lorenzon L."/>
            <person name="Mandel J.R."/>
            <person name="Marage G."/>
            <person name="Marchand G."/>
            <person name="Marquand E."/>
            <person name="Bret-Mestries E."/>
            <person name="Morien E."/>
            <person name="Nambeesan S."/>
            <person name="Nguyen T."/>
            <person name="Pegot-Espagnet P."/>
            <person name="Pouilly N."/>
            <person name="Raftis F."/>
            <person name="Sallet E."/>
            <person name="Schiex T."/>
            <person name="Thomas J."/>
            <person name="Vandecasteele C."/>
            <person name="Vares D."/>
            <person name="Vear F."/>
            <person name="Vautrin S."/>
            <person name="Crespi M."/>
            <person name="Mangin B."/>
            <person name="Burke J.M."/>
            <person name="Salse J."/>
            <person name="Munos S."/>
            <person name="Vincourt P."/>
            <person name="Rieseberg L.H."/>
            <person name="Langlade N.B."/>
        </authorList>
    </citation>
    <scope>NUCLEOTIDE SEQUENCE</scope>
    <source>
        <tissue evidence="1">Leaves</tissue>
    </source>
</reference>
<dbReference type="Gene3D" id="1.25.40.20">
    <property type="entry name" value="Ankyrin repeat-containing domain"/>
    <property type="match status" value="1"/>
</dbReference>
<dbReference type="SUPFAM" id="SSF48403">
    <property type="entry name" value="Ankyrin repeat"/>
    <property type="match status" value="1"/>
</dbReference>
<protein>
    <submittedName>
        <fullName evidence="1">Ankyrin repeat-containing domain-containing protein</fullName>
    </submittedName>
</protein>